<dbReference type="SUPFAM" id="SSF46767">
    <property type="entry name" value="Methylated DNA-protein cysteine methyltransferase, C-terminal domain"/>
    <property type="match status" value="1"/>
</dbReference>
<dbReference type="PANTHER" id="PTHR10815:SF5">
    <property type="entry name" value="METHYLATED-DNA--PROTEIN-CYSTEINE METHYLTRANSFERASE"/>
    <property type="match status" value="1"/>
</dbReference>
<evidence type="ECO:0000256" key="3">
    <source>
        <dbReference type="ARBA" id="ARBA00011918"/>
    </source>
</evidence>
<dbReference type="NCBIfam" id="TIGR00589">
    <property type="entry name" value="ogt"/>
    <property type="match status" value="1"/>
</dbReference>
<feature type="domain" description="Methylated-DNA-[protein]-cysteine S-methyltransferase DNA binding" evidence="9">
    <location>
        <begin position="70"/>
        <end position="148"/>
    </location>
</feature>
<keyword evidence="7" id="KW-0234">DNA repair</keyword>
<dbReference type="GO" id="GO:0003908">
    <property type="term" value="F:methylated-DNA-[protein]-cysteine S-methyltransferase activity"/>
    <property type="evidence" value="ECO:0007669"/>
    <property type="project" value="UniProtKB-EC"/>
</dbReference>
<keyword evidence="5" id="KW-0808">Transferase</keyword>
<dbReference type="HOGENOM" id="CLU_000445_52_2_9"/>
<proteinExistence type="inferred from homology"/>
<dbReference type="OrthoDB" id="9802228at2"/>
<dbReference type="AlphaFoldDB" id="C7RFC5"/>
<evidence type="ECO:0000313" key="11">
    <source>
        <dbReference type="Proteomes" id="UP000002294"/>
    </source>
</evidence>
<dbReference type="EMBL" id="CP001708">
    <property type="protein sequence ID" value="ACV28186.1"/>
    <property type="molecule type" value="Genomic_DNA"/>
</dbReference>
<dbReference type="eggNOG" id="COG0350">
    <property type="taxonomic scope" value="Bacteria"/>
</dbReference>
<dbReference type="STRING" id="525919.Apre_0134"/>
<keyword evidence="11" id="KW-1185">Reference proteome</keyword>
<comment type="catalytic activity">
    <reaction evidence="1">
        <text>a 4-O-methyl-thymidine in DNA + L-cysteinyl-[protein] = a thymidine in DNA + S-methyl-L-cysteinyl-[protein]</text>
        <dbReference type="Rhea" id="RHEA:53428"/>
        <dbReference type="Rhea" id="RHEA-COMP:10131"/>
        <dbReference type="Rhea" id="RHEA-COMP:10132"/>
        <dbReference type="Rhea" id="RHEA-COMP:13555"/>
        <dbReference type="Rhea" id="RHEA-COMP:13556"/>
        <dbReference type="ChEBI" id="CHEBI:29950"/>
        <dbReference type="ChEBI" id="CHEBI:82612"/>
        <dbReference type="ChEBI" id="CHEBI:137386"/>
        <dbReference type="ChEBI" id="CHEBI:137387"/>
        <dbReference type="EC" id="2.1.1.63"/>
    </reaction>
</comment>
<evidence type="ECO:0000256" key="1">
    <source>
        <dbReference type="ARBA" id="ARBA00001286"/>
    </source>
</evidence>
<evidence type="ECO:0000256" key="5">
    <source>
        <dbReference type="ARBA" id="ARBA00022679"/>
    </source>
</evidence>
<evidence type="ECO:0000256" key="6">
    <source>
        <dbReference type="ARBA" id="ARBA00022763"/>
    </source>
</evidence>
<sequence length="149" mass="17272">MKYAFYKSRIGILKFSYDKKIESISLVKKSNALSERTPATDKVFGQIEEYLRGERKEFTIYDLLEIMGTDFQKEVIKELRNIPYGEKSTYKKVAKNINRKKATRAVANAIGRNPFFIIYPCHRVIRSDGKIGGFAYGVEVKRFLLKLES</sequence>
<dbReference type="Proteomes" id="UP000002294">
    <property type="component" value="Chromosome"/>
</dbReference>
<dbReference type="Gene3D" id="3.30.160.70">
    <property type="entry name" value="Methylated DNA-protein cysteine methyltransferase domain"/>
    <property type="match status" value="1"/>
</dbReference>
<evidence type="ECO:0000256" key="4">
    <source>
        <dbReference type="ARBA" id="ARBA00022603"/>
    </source>
</evidence>
<dbReference type="CDD" id="cd06445">
    <property type="entry name" value="ATase"/>
    <property type="match status" value="1"/>
</dbReference>
<keyword evidence="6" id="KW-0227">DNA damage</keyword>
<reference evidence="10 11" key="1">
    <citation type="journal article" date="2009" name="Stand. Genomic Sci.">
        <title>Complete genome sequence of Anaerococcus prevotii type strain (PC1).</title>
        <authorList>
            <person name="Labutti K."/>
            <person name="Pukall R."/>
            <person name="Steenblock K."/>
            <person name="Glavina Del Rio T."/>
            <person name="Tice H."/>
            <person name="Copeland A."/>
            <person name="Cheng J.F."/>
            <person name="Lucas S."/>
            <person name="Chen F."/>
            <person name="Nolan M."/>
            <person name="Bruce D."/>
            <person name="Goodwin L."/>
            <person name="Pitluck S."/>
            <person name="Ivanova N."/>
            <person name="Mavromatis K."/>
            <person name="Ovchinnikova G."/>
            <person name="Pati A."/>
            <person name="Chen A."/>
            <person name="Palaniappan K."/>
            <person name="Land M."/>
            <person name="Hauser L."/>
            <person name="Chang Y.J."/>
            <person name="Jeffries C.D."/>
            <person name="Chain P."/>
            <person name="Saunders E."/>
            <person name="Brettin T."/>
            <person name="Detter J.C."/>
            <person name="Han C."/>
            <person name="Goker M."/>
            <person name="Bristow J."/>
            <person name="Eisen J.A."/>
            <person name="Markowitz V."/>
            <person name="Hugenholtz P."/>
            <person name="Kyrpides N.C."/>
            <person name="Klenk H.P."/>
            <person name="Lapidus A."/>
        </authorList>
    </citation>
    <scope>NUCLEOTIDE SEQUENCE [LARGE SCALE GENOMIC DNA]</scope>
    <source>
        <strain evidence="11">ATCC 9321 / DSM 20548 / JCM 6508 / NCTC 11806 / PC1</strain>
    </source>
</reference>
<organism evidence="10 11">
    <name type="scientific">Anaerococcus prevotii (strain ATCC 9321 / DSM 20548 / JCM 6508 / NCTC 11806 / PC1)</name>
    <name type="common">Peptostreptococcus prevotii</name>
    <name type="synonym">Peptococcus prevotii</name>
    <dbReference type="NCBI Taxonomy" id="525919"/>
    <lineage>
        <taxon>Bacteria</taxon>
        <taxon>Bacillati</taxon>
        <taxon>Bacillota</taxon>
        <taxon>Tissierellia</taxon>
        <taxon>Tissierellales</taxon>
        <taxon>Peptoniphilaceae</taxon>
        <taxon>Anaerococcus</taxon>
    </lineage>
</organism>
<evidence type="ECO:0000256" key="2">
    <source>
        <dbReference type="ARBA" id="ARBA00008711"/>
    </source>
</evidence>
<protein>
    <recommendedName>
        <fullName evidence="3">methylated-DNA--[protein]-cysteine S-methyltransferase</fullName>
        <ecNumber evidence="3">2.1.1.63</ecNumber>
    </recommendedName>
</protein>
<dbReference type="Pfam" id="PF01035">
    <property type="entry name" value="DNA_binding_1"/>
    <property type="match status" value="1"/>
</dbReference>
<evidence type="ECO:0000259" key="9">
    <source>
        <dbReference type="Pfam" id="PF01035"/>
    </source>
</evidence>
<dbReference type="Gene3D" id="1.10.10.10">
    <property type="entry name" value="Winged helix-like DNA-binding domain superfamily/Winged helix DNA-binding domain"/>
    <property type="match status" value="1"/>
</dbReference>
<dbReference type="FunFam" id="1.10.10.10:FF:000214">
    <property type="entry name" value="Methylated-DNA--protein-cysteine methyltransferase"/>
    <property type="match status" value="1"/>
</dbReference>
<name>C7RFC5_ANAPD</name>
<dbReference type="InterPro" id="IPR036217">
    <property type="entry name" value="MethylDNA_cys_MeTrfase_DNAb"/>
</dbReference>
<evidence type="ECO:0000313" key="10">
    <source>
        <dbReference type="EMBL" id="ACV28186.1"/>
    </source>
</evidence>
<dbReference type="GO" id="GO:0032259">
    <property type="term" value="P:methylation"/>
    <property type="evidence" value="ECO:0007669"/>
    <property type="project" value="UniProtKB-KW"/>
</dbReference>
<dbReference type="GO" id="GO:0006281">
    <property type="term" value="P:DNA repair"/>
    <property type="evidence" value="ECO:0007669"/>
    <property type="project" value="UniProtKB-KW"/>
</dbReference>
<dbReference type="InterPro" id="IPR036388">
    <property type="entry name" value="WH-like_DNA-bd_sf"/>
</dbReference>
<accession>C7RFC5</accession>
<dbReference type="InterPro" id="IPR014048">
    <property type="entry name" value="MethylDNA_cys_MeTrfase_DNA-bd"/>
</dbReference>
<gene>
    <name evidence="10" type="ordered locus">Apre_0134</name>
</gene>
<evidence type="ECO:0000256" key="7">
    <source>
        <dbReference type="ARBA" id="ARBA00023204"/>
    </source>
</evidence>
<comment type="similarity">
    <text evidence="2">Belongs to the MGMT family.</text>
</comment>
<evidence type="ECO:0000256" key="8">
    <source>
        <dbReference type="ARBA" id="ARBA00049348"/>
    </source>
</evidence>
<keyword evidence="4" id="KW-0489">Methyltransferase</keyword>
<comment type="catalytic activity">
    <reaction evidence="8">
        <text>a 6-O-methyl-2'-deoxyguanosine in DNA + L-cysteinyl-[protein] = S-methyl-L-cysteinyl-[protein] + a 2'-deoxyguanosine in DNA</text>
        <dbReference type="Rhea" id="RHEA:24000"/>
        <dbReference type="Rhea" id="RHEA-COMP:10131"/>
        <dbReference type="Rhea" id="RHEA-COMP:10132"/>
        <dbReference type="Rhea" id="RHEA-COMP:11367"/>
        <dbReference type="Rhea" id="RHEA-COMP:11368"/>
        <dbReference type="ChEBI" id="CHEBI:29950"/>
        <dbReference type="ChEBI" id="CHEBI:82612"/>
        <dbReference type="ChEBI" id="CHEBI:85445"/>
        <dbReference type="ChEBI" id="CHEBI:85448"/>
        <dbReference type="EC" id="2.1.1.63"/>
    </reaction>
</comment>
<dbReference type="RefSeq" id="WP_012803605.1">
    <property type="nucleotide sequence ID" value="NC_013171.1"/>
</dbReference>
<dbReference type="EC" id="2.1.1.63" evidence="3"/>
<dbReference type="KEGG" id="apr:Apre_0134"/>
<dbReference type="PANTHER" id="PTHR10815">
    <property type="entry name" value="METHYLATED-DNA--PROTEIN-CYSTEINE METHYLTRANSFERASE"/>
    <property type="match status" value="1"/>
</dbReference>